<dbReference type="AlphaFoldDB" id="F9DL45"/>
<accession>F9DL45</accession>
<name>F9DL45_9BACT</name>
<comment type="caution">
    <text evidence="2">The sequence shown here is derived from an EMBL/GenBank/DDBJ whole genome shotgun (WGS) entry which is preliminary data.</text>
</comment>
<evidence type="ECO:0000256" key="1">
    <source>
        <dbReference type="SAM" id="Phobius"/>
    </source>
</evidence>
<protein>
    <submittedName>
        <fullName evidence="2">Uncharacterized protein</fullName>
    </submittedName>
</protein>
<evidence type="ECO:0000313" key="2">
    <source>
        <dbReference type="EMBL" id="EGQ13663.1"/>
    </source>
</evidence>
<evidence type="ECO:0000313" key="3">
    <source>
        <dbReference type="Proteomes" id="UP000004123"/>
    </source>
</evidence>
<gene>
    <name evidence="2" type="ORF">HMPREF9144_2387</name>
</gene>
<proteinExistence type="predicted"/>
<feature type="transmembrane region" description="Helical" evidence="1">
    <location>
        <begin position="20"/>
        <end position="39"/>
    </location>
</feature>
<keyword evidence="1" id="KW-1133">Transmembrane helix</keyword>
<sequence>MQNGIQNKIPTELQIGEGGLLSFFVYNCLFALLVSSLCCSTKQSKRISKCI</sequence>
<keyword evidence="1" id="KW-0472">Membrane</keyword>
<dbReference type="Proteomes" id="UP000004123">
    <property type="component" value="Unassembled WGS sequence"/>
</dbReference>
<dbReference type="EMBL" id="AFPY01000112">
    <property type="protein sequence ID" value="EGQ13663.1"/>
    <property type="molecule type" value="Genomic_DNA"/>
</dbReference>
<reference evidence="2 3" key="1">
    <citation type="submission" date="2011-04" db="EMBL/GenBank/DDBJ databases">
        <authorList>
            <person name="Muzny D."/>
            <person name="Qin X."/>
            <person name="Deng J."/>
            <person name="Jiang H."/>
            <person name="Liu Y."/>
            <person name="Qu J."/>
            <person name="Song X.-Z."/>
            <person name="Zhang L."/>
            <person name="Thornton R."/>
            <person name="Coyle M."/>
            <person name="Francisco L."/>
            <person name="Jackson L."/>
            <person name="Javaid M."/>
            <person name="Korchina V."/>
            <person name="Kovar C."/>
            <person name="Mata R."/>
            <person name="Mathew T."/>
            <person name="Ngo R."/>
            <person name="Nguyen L."/>
            <person name="Nguyen N."/>
            <person name="Okwuonu G."/>
            <person name="Ongeri F."/>
            <person name="Pham C."/>
            <person name="Simmons D."/>
            <person name="Wilczek-Boney K."/>
            <person name="Hale W."/>
            <person name="Jakkamsetti A."/>
            <person name="Pham P."/>
            <person name="Ruth R."/>
            <person name="San Lucas F."/>
            <person name="Warren J."/>
            <person name="Zhang J."/>
            <person name="Zhao Z."/>
            <person name="Zhou C."/>
            <person name="Zhu D."/>
            <person name="Lee S."/>
            <person name="Bess C."/>
            <person name="Blankenburg K."/>
            <person name="Forbes L."/>
            <person name="Fu Q."/>
            <person name="Gubbala S."/>
            <person name="Hirani K."/>
            <person name="Jayaseelan J.C."/>
            <person name="Lara F."/>
            <person name="Munidasa M."/>
            <person name="Palculict T."/>
            <person name="Patil S."/>
            <person name="Pu L.-L."/>
            <person name="Saada N."/>
            <person name="Tang L."/>
            <person name="Weissenberger G."/>
            <person name="Zhu Y."/>
            <person name="Hemphill L."/>
            <person name="Shang Y."/>
            <person name="Youmans B."/>
            <person name="Ayvaz T."/>
            <person name="Ross M."/>
            <person name="Santibanez J."/>
            <person name="Aqrawi P."/>
            <person name="Gross S."/>
            <person name="Joshi V."/>
            <person name="Fowler G."/>
            <person name="Nazareth L."/>
            <person name="Reid J."/>
            <person name="Worley K."/>
            <person name="Petrosino J."/>
            <person name="Highlander S."/>
            <person name="Gibbs R."/>
        </authorList>
    </citation>
    <scope>NUCLEOTIDE SEQUENCE [LARGE SCALE GENOMIC DNA]</scope>
    <source>
        <strain evidence="2 3">ATCC 700821</strain>
    </source>
</reference>
<dbReference type="HOGENOM" id="CLU_3102304_0_0_10"/>
<organism evidence="2 3">
    <name type="scientific">Prevotella pallens ATCC 700821</name>
    <dbReference type="NCBI Taxonomy" id="997353"/>
    <lineage>
        <taxon>Bacteria</taxon>
        <taxon>Pseudomonadati</taxon>
        <taxon>Bacteroidota</taxon>
        <taxon>Bacteroidia</taxon>
        <taxon>Bacteroidales</taxon>
        <taxon>Prevotellaceae</taxon>
        <taxon>Prevotella</taxon>
    </lineage>
</organism>
<keyword evidence="1" id="KW-0812">Transmembrane</keyword>